<name>A0ABP0UTB0_9BRYO</name>
<reference evidence="1" key="1">
    <citation type="submission" date="2024-02" db="EMBL/GenBank/DDBJ databases">
        <authorList>
            <consortium name="ELIXIR-Norway"/>
            <consortium name="Elixir Norway"/>
        </authorList>
    </citation>
    <scope>NUCLEOTIDE SEQUENCE</scope>
</reference>
<protein>
    <submittedName>
        <fullName evidence="1">Uncharacterized protein</fullName>
    </submittedName>
</protein>
<accession>A0ABP0UTB0</accession>
<dbReference type="EMBL" id="OZ019898">
    <property type="protein sequence ID" value="CAK9229444.1"/>
    <property type="molecule type" value="Genomic_DNA"/>
</dbReference>
<dbReference type="Proteomes" id="UP001497512">
    <property type="component" value="Chromosome 6"/>
</dbReference>
<organism evidence="1 2">
    <name type="scientific">Sphagnum troendelagicum</name>
    <dbReference type="NCBI Taxonomy" id="128251"/>
    <lineage>
        <taxon>Eukaryota</taxon>
        <taxon>Viridiplantae</taxon>
        <taxon>Streptophyta</taxon>
        <taxon>Embryophyta</taxon>
        <taxon>Bryophyta</taxon>
        <taxon>Sphagnophytina</taxon>
        <taxon>Sphagnopsida</taxon>
        <taxon>Sphagnales</taxon>
        <taxon>Sphagnaceae</taxon>
        <taxon>Sphagnum</taxon>
    </lineage>
</organism>
<keyword evidence="2" id="KW-1185">Reference proteome</keyword>
<sequence length="134" mass="15593">MATHWARFKWQQSEGIVINLLQSKYSEHKIRAIIPVGGARVNRLRNVFKNDINTLHTRRPPHIPIHAIHGSNLDAIKADAKTWEVEDEFPCTHCYSKQYLLHVTLTFTKLHQHYKAKIEASNDGARIVSYLKWI</sequence>
<proteinExistence type="predicted"/>
<gene>
    <name evidence="1" type="ORF">CSSPTR1EN2_LOCUS19736</name>
</gene>
<evidence type="ECO:0000313" key="2">
    <source>
        <dbReference type="Proteomes" id="UP001497512"/>
    </source>
</evidence>
<evidence type="ECO:0000313" key="1">
    <source>
        <dbReference type="EMBL" id="CAK9229444.1"/>
    </source>
</evidence>